<evidence type="ECO:0000313" key="1">
    <source>
        <dbReference type="EMBL" id="PAV26421.1"/>
    </source>
</evidence>
<dbReference type="AlphaFoldDB" id="A0A2A2I329"/>
<comment type="caution">
    <text evidence="1">The sequence shown here is derived from an EMBL/GenBank/DDBJ whole genome shotgun (WGS) entry which is preliminary data.</text>
</comment>
<dbReference type="Proteomes" id="UP000218332">
    <property type="component" value="Unassembled WGS sequence"/>
</dbReference>
<dbReference type="RefSeq" id="WP_095610595.1">
    <property type="nucleotide sequence ID" value="NZ_NMPM01000024.1"/>
</dbReference>
<accession>A0A2A2I329</accession>
<evidence type="ECO:0000313" key="4">
    <source>
        <dbReference type="Proteomes" id="UP000245887"/>
    </source>
</evidence>
<dbReference type="EMBL" id="NMPM01000024">
    <property type="protein sequence ID" value="PAV26421.1"/>
    <property type="molecule type" value="Genomic_DNA"/>
</dbReference>
<dbReference type="Proteomes" id="UP000245887">
    <property type="component" value="Unassembled WGS sequence"/>
</dbReference>
<organism evidence="1 3">
    <name type="scientific">Tamilnaduibacter salinus</name>
    <dbReference type="NCBI Taxonomy" id="1484056"/>
    <lineage>
        <taxon>Bacteria</taxon>
        <taxon>Pseudomonadati</taxon>
        <taxon>Pseudomonadota</taxon>
        <taxon>Gammaproteobacteria</taxon>
        <taxon>Pseudomonadales</taxon>
        <taxon>Marinobacteraceae</taxon>
        <taxon>Tamilnaduibacter</taxon>
    </lineage>
</organism>
<dbReference type="EMBL" id="QEKQ01000002">
    <property type="protein sequence ID" value="PVY78138.1"/>
    <property type="molecule type" value="Genomic_DNA"/>
</dbReference>
<name>A0A2A2I329_9GAMM</name>
<reference evidence="1 3" key="1">
    <citation type="submission" date="2017-07" db="EMBL/GenBank/DDBJ databases">
        <title>Tamlnaduibacter salinus (Mi-7) genome sequencing.</title>
        <authorList>
            <person name="Verma A."/>
            <person name="Krishnamurthi S."/>
        </authorList>
    </citation>
    <scope>NUCLEOTIDE SEQUENCE [LARGE SCALE GENOMIC DNA]</scope>
    <source>
        <strain evidence="1 3">Mi-7</strain>
    </source>
</reference>
<evidence type="ECO:0000313" key="3">
    <source>
        <dbReference type="Proteomes" id="UP000218332"/>
    </source>
</evidence>
<protein>
    <submittedName>
        <fullName evidence="1">Uncharacterized protein</fullName>
    </submittedName>
</protein>
<gene>
    <name evidence="2" type="ORF">C8D92_102174</name>
    <name evidence="1" type="ORF">CF392_06205</name>
</gene>
<sequence>MEQYEKIIEKAVQMDDLSFMRLAKQSDDLETALNAFSAVFDEHVPESIMHVGYGGLASQFAKMDVQLRQRIFNDWLSKLQSP</sequence>
<keyword evidence="3" id="KW-1185">Reference proteome</keyword>
<reference evidence="2 4" key="2">
    <citation type="submission" date="2018-04" db="EMBL/GenBank/DDBJ databases">
        <title>Genomic Encyclopedia of Type Strains, Phase IV (KMG-IV): sequencing the most valuable type-strain genomes for metagenomic binning, comparative biology and taxonomic classification.</title>
        <authorList>
            <person name="Goeker M."/>
        </authorList>
    </citation>
    <scope>NUCLEOTIDE SEQUENCE [LARGE SCALE GENOMIC DNA]</scope>
    <source>
        <strain evidence="2 4">DSM 28688</strain>
    </source>
</reference>
<proteinExistence type="predicted"/>
<evidence type="ECO:0000313" key="2">
    <source>
        <dbReference type="EMBL" id="PVY78138.1"/>
    </source>
</evidence>